<evidence type="ECO:0000259" key="11">
    <source>
        <dbReference type="Pfam" id="PF02863"/>
    </source>
</evidence>
<comment type="pathway">
    <text evidence="8">Amino-acid biosynthesis; L-arginine biosynthesis [regulation].</text>
</comment>
<dbReference type="InterPro" id="IPR036251">
    <property type="entry name" value="Arg_repress_C_sf"/>
</dbReference>
<dbReference type="SUPFAM" id="SSF46785">
    <property type="entry name" value="Winged helix' DNA-binding domain"/>
    <property type="match status" value="1"/>
</dbReference>
<dbReference type="PANTHER" id="PTHR34471:SF1">
    <property type="entry name" value="ARGININE REPRESSOR"/>
    <property type="match status" value="1"/>
</dbReference>
<evidence type="ECO:0000256" key="4">
    <source>
        <dbReference type="ARBA" id="ARBA00022491"/>
    </source>
</evidence>
<feature type="domain" description="Arginine repressor C-terminal" evidence="11">
    <location>
        <begin position="95"/>
        <end position="160"/>
    </location>
</feature>
<keyword evidence="13" id="KW-1185">Reference proteome</keyword>
<evidence type="ECO:0000256" key="2">
    <source>
        <dbReference type="ARBA" id="ARBA00008316"/>
    </source>
</evidence>
<proteinExistence type="inferred from homology"/>
<keyword evidence="5 8" id="KW-0805">Transcription regulation</keyword>
<accession>A0ABY8H427</accession>
<feature type="domain" description="Arginine repressor DNA-binding" evidence="10">
    <location>
        <begin position="6"/>
        <end position="72"/>
    </location>
</feature>
<dbReference type="Proteomes" id="UP001219037">
    <property type="component" value="Chromosome"/>
</dbReference>
<evidence type="ECO:0000313" key="13">
    <source>
        <dbReference type="Proteomes" id="UP001219037"/>
    </source>
</evidence>
<keyword evidence="4 8" id="KW-0678">Repressor</keyword>
<evidence type="ECO:0000313" key="12">
    <source>
        <dbReference type="EMBL" id="WFP15599.1"/>
    </source>
</evidence>
<evidence type="ECO:0000256" key="5">
    <source>
        <dbReference type="ARBA" id="ARBA00023015"/>
    </source>
</evidence>
<dbReference type="PRINTS" id="PR01467">
    <property type="entry name" value="ARGREPRESSOR"/>
</dbReference>
<sequence length="165" mass="17598">MSVPATKTARQAAIKQVLAERPVHSQAELMELLEAQGMSVTQGTLSRDLVDLGAYRVRDGQGQVIYTVPEEGPAGQERASIRTSEAHESRLAALCRELLVSADASANIAVLRTPPGAAQYLASVVDQSRVDEILGTIAGDDSIMVVSRDPDGGHALAARFLRYTE</sequence>
<keyword evidence="8" id="KW-0028">Amino-acid biosynthesis</keyword>
<comment type="similarity">
    <text evidence="2 8">Belongs to the ArgR family.</text>
</comment>
<dbReference type="Pfam" id="PF02863">
    <property type="entry name" value="Arg_repressor_C"/>
    <property type="match status" value="1"/>
</dbReference>
<dbReference type="NCBIfam" id="TIGR01529">
    <property type="entry name" value="argR_whole"/>
    <property type="match status" value="1"/>
</dbReference>
<dbReference type="EMBL" id="CP121252">
    <property type="protein sequence ID" value="WFP15599.1"/>
    <property type="molecule type" value="Genomic_DNA"/>
</dbReference>
<organism evidence="12 13">
    <name type="scientific">Citricoccus muralis</name>
    <dbReference type="NCBI Taxonomy" id="169134"/>
    <lineage>
        <taxon>Bacteria</taxon>
        <taxon>Bacillati</taxon>
        <taxon>Actinomycetota</taxon>
        <taxon>Actinomycetes</taxon>
        <taxon>Micrococcales</taxon>
        <taxon>Micrococcaceae</taxon>
        <taxon>Citricoccus</taxon>
    </lineage>
</organism>
<dbReference type="Gene3D" id="1.10.10.10">
    <property type="entry name" value="Winged helix-like DNA-binding domain superfamily/Winged helix DNA-binding domain"/>
    <property type="match status" value="1"/>
</dbReference>
<dbReference type="InterPro" id="IPR020899">
    <property type="entry name" value="Arg_repress_C"/>
</dbReference>
<dbReference type="Pfam" id="PF01316">
    <property type="entry name" value="Arg_repressor"/>
    <property type="match status" value="1"/>
</dbReference>
<evidence type="ECO:0000259" key="10">
    <source>
        <dbReference type="Pfam" id="PF01316"/>
    </source>
</evidence>
<keyword evidence="3 8" id="KW-0963">Cytoplasm</keyword>
<keyword evidence="7 8" id="KW-0804">Transcription</keyword>
<dbReference type="RefSeq" id="WP_278156483.1">
    <property type="nucleotide sequence ID" value="NZ_CP121252.1"/>
</dbReference>
<evidence type="ECO:0000256" key="3">
    <source>
        <dbReference type="ARBA" id="ARBA00022490"/>
    </source>
</evidence>
<evidence type="ECO:0000256" key="9">
    <source>
        <dbReference type="NCBIfam" id="TIGR01529"/>
    </source>
</evidence>
<keyword evidence="8" id="KW-0055">Arginine biosynthesis</keyword>
<comment type="function">
    <text evidence="8">Regulates arginine biosynthesis genes.</text>
</comment>
<dbReference type="HAMAP" id="MF_00173">
    <property type="entry name" value="Arg_repressor"/>
    <property type="match status" value="1"/>
</dbReference>
<dbReference type="InterPro" id="IPR036390">
    <property type="entry name" value="WH_DNA-bd_sf"/>
</dbReference>
<dbReference type="InterPro" id="IPR001669">
    <property type="entry name" value="Arg_repress"/>
</dbReference>
<dbReference type="Gene3D" id="3.30.1360.40">
    <property type="match status" value="1"/>
</dbReference>
<dbReference type="InterPro" id="IPR020900">
    <property type="entry name" value="Arg_repress_DNA-bd"/>
</dbReference>
<gene>
    <name evidence="8" type="primary">argR</name>
    <name evidence="12" type="ORF">P8192_09305</name>
</gene>
<dbReference type="SUPFAM" id="SSF55252">
    <property type="entry name" value="C-terminal domain of arginine repressor"/>
    <property type="match status" value="1"/>
</dbReference>
<dbReference type="PANTHER" id="PTHR34471">
    <property type="entry name" value="ARGININE REPRESSOR"/>
    <property type="match status" value="1"/>
</dbReference>
<name>A0ABY8H427_9MICC</name>
<evidence type="ECO:0000256" key="8">
    <source>
        <dbReference type="HAMAP-Rule" id="MF_00173"/>
    </source>
</evidence>
<keyword evidence="6 8" id="KW-0238">DNA-binding</keyword>
<reference evidence="12 13" key="1">
    <citation type="submission" date="2023-04" db="EMBL/GenBank/DDBJ databases">
        <title>Funneling lignin-derived compounds into biodiesel using alkali-halophilic Citricoccus sp. P2.</title>
        <authorList>
            <person name="Luo C.-B."/>
        </authorList>
    </citation>
    <scope>NUCLEOTIDE SEQUENCE [LARGE SCALE GENOMIC DNA]</scope>
    <source>
        <strain evidence="12 13">P2</strain>
    </source>
</reference>
<dbReference type="NCBIfam" id="NF002880">
    <property type="entry name" value="PRK03341.1"/>
    <property type="match status" value="1"/>
</dbReference>
<evidence type="ECO:0000256" key="6">
    <source>
        <dbReference type="ARBA" id="ARBA00023125"/>
    </source>
</evidence>
<evidence type="ECO:0000256" key="1">
    <source>
        <dbReference type="ARBA" id="ARBA00004496"/>
    </source>
</evidence>
<comment type="subcellular location">
    <subcellularLocation>
        <location evidence="1 8">Cytoplasm</location>
    </subcellularLocation>
</comment>
<protein>
    <recommendedName>
        <fullName evidence="8 9">Arginine repressor</fullName>
    </recommendedName>
</protein>
<evidence type="ECO:0000256" key="7">
    <source>
        <dbReference type="ARBA" id="ARBA00023163"/>
    </source>
</evidence>
<dbReference type="InterPro" id="IPR036388">
    <property type="entry name" value="WH-like_DNA-bd_sf"/>
</dbReference>